<evidence type="ECO:0000313" key="3">
    <source>
        <dbReference type="Proteomes" id="UP001221757"/>
    </source>
</evidence>
<organism evidence="2 3">
    <name type="scientific">Mycena rosella</name>
    <name type="common">Pink bonnet</name>
    <name type="synonym">Agaricus rosellus</name>
    <dbReference type="NCBI Taxonomy" id="1033263"/>
    <lineage>
        <taxon>Eukaryota</taxon>
        <taxon>Fungi</taxon>
        <taxon>Dikarya</taxon>
        <taxon>Basidiomycota</taxon>
        <taxon>Agaricomycotina</taxon>
        <taxon>Agaricomycetes</taxon>
        <taxon>Agaricomycetidae</taxon>
        <taxon>Agaricales</taxon>
        <taxon>Marasmiineae</taxon>
        <taxon>Mycenaceae</taxon>
        <taxon>Mycena</taxon>
    </lineage>
</organism>
<feature type="region of interest" description="Disordered" evidence="1">
    <location>
        <begin position="47"/>
        <end position="70"/>
    </location>
</feature>
<proteinExistence type="predicted"/>
<evidence type="ECO:0000256" key="1">
    <source>
        <dbReference type="SAM" id="MobiDB-lite"/>
    </source>
</evidence>
<sequence>MYDCIVGPSLVRGRSEQACLRTGKPVNLGDLKFSEFPAKHHVSVPDAISNTAAERPTAVSPNKKTAHATNAEESNIFGLAEWLAPVRNGLFRAWAWILVAAQAQAQPNGLQSI</sequence>
<keyword evidence="3" id="KW-1185">Reference proteome</keyword>
<evidence type="ECO:0000313" key="2">
    <source>
        <dbReference type="EMBL" id="KAJ7689191.1"/>
    </source>
</evidence>
<gene>
    <name evidence="2" type="ORF">B0H17DRAFT_1135229</name>
</gene>
<reference evidence="2" key="1">
    <citation type="submission" date="2023-03" db="EMBL/GenBank/DDBJ databases">
        <title>Massive genome expansion in bonnet fungi (Mycena s.s.) driven by repeated elements and novel gene families across ecological guilds.</title>
        <authorList>
            <consortium name="Lawrence Berkeley National Laboratory"/>
            <person name="Harder C.B."/>
            <person name="Miyauchi S."/>
            <person name="Viragh M."/>
            <person name="Kuo A."/>
            <person name="Thoen E."/>
            <person name="Andreopoulos B."/>
            <person name="Lu D."/>
            <person name="Skrede I."/>
            <person name="Drula E."/>
            <person name="Henrissat B."/>
            <person name="Morin E."/>
            <person name="Kohler A."/>
            <person name="Barry K."/>
            <person name="LaButti K."/>
            <person name="Morin E."/>
            <person name="Salamov A."/>
            <person name="Lipzen A."/>
            <person name="Mereny Z."/>
            <person name="Hegedus B."/>
            <person name="Baldrian P."/>
            <person name="Stursova M."/>
            <person name="Weitz H."/>
            <person name="Taylor A."/>
            <person name="Grigoriev I.V."/>
            <person name="Nagy L.G."/>
            <person name="Martin F."/>
            <person name="Kauserud H."/>
        </authorList>
    </citation>
    <scope>NUCLEOTIDE SEQUENCE</scope>
    <source>
        <strain evidence="2">CBHHK067</strain>
    </source>
</reference>
<comment type="caution">
    <text evidence="2">The sequence shown here is derived from an EMBL/GenBank/DDBJ whole genome shotgun (WGS) entry which is preliminary data.</text>
</comment>
<feature type="compositionally biased region" description="Polar residues" evidence="1">
    <location>
        <begin position="59"/>
        <end position="70"/>
    </location>
</feature>
<protein>
    <submittedName>
        <fullName evidence="2">Uncharacterized protein</fullName>
    </submittedName>
</protein>
<accession>A0AAD7GDF6</accession>
<dbReference type="EMBL" id="JARKIE010000074">
    <property type="protein sequence ID" value="KAJ7689191.1"/>
    <property type="molecule type" value="Genomic_DNA"/>
</dbReference>
<dbReference type="Proteomes" id="UP001221757">
    <property type="component" value="Unassembled WGS sequence"/>
</dbReference>
<dbReference type="AlphaFoldDB" id="A0AAD7GDF6"/>
<name>A0AAD7GDF6_MYCRO</name>